<keyword evidence="1" id="KW-1133">Transmembrane helix</keyword>
<organism evidence="2 3">
    <name type="scientific">Coprococcus comes</name>
    <dbReference type="NCBI Taxonomy" id="410072"/>
    <lineage>
        <taxon>Bacteria</taxon>
        <taxon>Bacillati</taxon>
        <taxon>Bacillota</taxon>
        <taxon>Clostridia</taxon>
        <taxon>Lachnospirales</taxon>
        <taxon>Lachnospiraceae</taxon>
        <taxon>Coprococcus</taxon>
    </lineage>
</organism>
<dbReference type="AlphaFoldDB" id="A0A173S0B5"/>
<keyword evidence="1" id="KW-0472">Membrane</keyword>
<keyword evidence="1" id="KW-0812">Transmembrane</keyword>
<gene>
    <name evidence="2" type="ORF">ERS852574_01013</name>
</gene>
<evidence type="ECO:0000313" key="2">
    <source>
        <dbReference type="EMBL" id="CUM83742.1"/>
    </source>
</evidence>
<evidence type="ECO:0000256" key="1">
    <source>
        <dbReference type="SAM" id="Phobius"/>
    </source>
</evidence>
<feature type="transmembrane region" description="Helical" evidence="1">
    <location>
        <begin position="6"/>
        <end position="33"/>
    </location>
</feature>
<reference evidence="2 3" key="1">
    <citation type="submission" date="2015-09" db="EMBL/GenBank/DDBJ databases">
        <authorList>
            <consortium name="Pathogen Informatics"/>
        </authorList>
    </citation>
    <scope>NUCLEOTIDE SEQUENCE [LARGE SCALE GENOMIC DNA]</scope>
    <source>
        <strain evidence="2 3">2789STDY5834962</strain>
    </source>
</reference>
<dbReference type="Proteomes" id="UP000095727">
    <property type="component" value="Unassembled WGS sequence"/>
</dbReference>
<accession>A0A173S0B5</accession>
<name>A0A173S0B5_9FIRM</name>
<proteinExistence type="predicted"/>
<protein>
    <submittedName>
        <fullName evidence="2">Uncharacterized protein</fullName>
    </submittedName>
</protein>
<dbReference type="EMBL" id="CYXR01000006">
    <property type="protein sequence ID" value="CUM83742.1"/>
    <property type="molecule type" value="Genomic_DNA"/>
</dbReference>
<sequence length="47" mass="5287">MNIGMLLLVIIGGFAGLFSTLYICISLPFTIIWKIYRRVAKGIPIMK</sequence>
<evidence type="ECO:0000313" key="3">
    <source>
        <dbReference type="Proteomes" id="UP000095727"/>
    </source>
</evidence>